<feature type="domain" description="Helix-hairpin-helix DNA-binding motif class 1" evidence="2">
    <location>
        <begin position="2"/>
        <end position="21"/>
    </location>
</feature>
<name>A0A5B8KU39_9HYPH</name>
<sequence length="232" mass="24346">MDDLTRIKGIGKATAKRLAEAGIDSFAKLAAVPDDALAADELGIEGAWIAQATELATENTQEKPPRSEDEPEAQLQDGAGLPADSGAGDPHTNSPDTPEGSSGTAREAPGTLEGREAKASDVGVQPGSPHRESGSGDPAVPETQPTEETAPFLQPGFVESYPHFAAALDAWVAKVGREQPPSGVRIVSKREGFRRAGFAHSKQATEHPIGQFHDLDRLEALCAEPMLTVELV</sequence>
<dbReference type="SMART" id="SM00278">
    <property type="entry name" value="HhH1"/>
    <property type="match status" value="1"/>
</dbReference>
<dbReference type="InterPro" id="IPR041227">
    <property type="entry name" value="FluMu_N"/>
</dbReference>
<reference evidence="3" key="1">
    <citation type="submission" date="2020-04" db="EMBL/GenBank/DDBJ databases">
        <title>Nitratireductor sp. nov. isolated from mangrove soil.</title>
        <authorList>
            <person name="Ye Y."/>
        </authorList>
    </citation>
    <scope>NUCLEOTIDE SEQUENCE</scope>
    <source>
        <strain evidence="3">SY7</strain>
    </source>
</reference>
<feature type="region of interest" description="Disordered" evidence="1">
    <location>
        <begin position="55"/>
        <end position="149"/>
    </location>
</feature>
<evidence type="ECO:0000259" key="2">
    <source>
        <dbReference type="SMART" id="SM00278"/>
    </source>
</evidence>
<gene>
    <name evidence="3" type="ORF">FQ775_01040</name>
</gene>
<dbReference type="KEGG" id="niy:FQ775_01040"/>
<dbReference type="RefSeq" id="WP_146297717.1">
    <property type="nucleotide sequence ID" value="NZ_CP042301.2"/>
</dbReference>
<dbReference type="InterPro" id="IPR003583">
    <property type="entry name" value="Hlx-hairpin-Hlx_DNA-bd_motif"/>
</dbReference>
<evidence type="ECO:0000313" key="3">
    <source>
        <dbReference type="EMBL" id="QDY99067.1"/>
    </source>
</evidence>
<dbReference type="GO" id="GO:0003677">
    <property type="term" value="F:DNA binding"/>
    <property type="evidence" value="ECO:0007669"/>
    <property type="project" value="InterPro"/>
</dbReference>
<dbReference type="Proteomes" id="UP000321389">
    <property type="component" value="Chromosome"/>
</dbReference>
<protein>
    <recommendedName>
        <fullName evidence="2">Helix-hairpin-helix DNA-binding motif class 1 domain-containing protein</fullName>
    </recommendedName>
</protein>
<dbReference type="OrthoDB" id="5465462at2"/>
<dbReference type="Pfam" id="PF17891">
    <property type="entry name" value="FluMu_N"/>
    <property type="match status" value="1"/>
</dbReference>
<accession>A0A5B8KU39</accession>
<dbReference type="GO" id="GO:0006281">
    <property type="term" value="P:DNA repair"/>
    <property type="evidence" value="ECO:0007669"/>
    <property type="project" value="InterPro"/>
</dbReference>
<dbReference type="AlphaFoldDB" id="A0A5B8KU39"/>
<dbReference type="Pfam" id="PF14520">
    <property type="entry name" value="HHH_5"/>
    <property type="match status" value="1"/>
</dbReference>
<evidence type="ECO:0000313" key="4">
    <source>
        <dbReference type="Proteomes" id="UP000321389"/>
    </source>
</evidence>
<dbReference type="Gene3D" id="1.10.150.20">
    <property type="entry name" value="5' to 3' exonuclease, C-terminal subdomain"/>
    <property type="match status" value="1"/>
</dbReference>
<feature type="compositionally biased region" description="Polar residues" evidence="1">
    <location>
        <begin position="91"/>
        <end position="104"/>
    </location>
</feature>
<keyword evidence="4" id="KW-1185">Reference proteome</keyword>
<evidence type="ECO:0000256" key="1">
    <source>
        <dbReference type="SAM" id="MobiDB-lite"/>
    </source>
</evidence>
<proteinExistence type="predicted"/>
<organism evidence="3 4">
    <name type="scientific">Nitratireductor mangrovi</name>
    <dbReference type="NCBI Taxonomy" id="2599600"/>
    <lineage>
        <taxon>Bacteria</taxon>
        <taxon>Pseudomonadati</taxon>
        <taxon>Pseudomonadota</taxon>
        <taxon>Alphaproteobacteria</taxon>
        <taxon>Hyphomicrobiales</taxon>
        <taxon>Phyllobacteriaceae</taxon>
        <taxon>Nitratireductor</taxon>
    </lineage>
</organism>
<dbReference type="SUPFAM" id="SSF160059">
    <property type="entry name" value="PriA/YqbF domain"/>
    <property type="match status" value="1"/>
</dbReference>
<dbReference type="EMBL" id="CP042301">
    <property type="protein sequence ID" value="QDY99067.1"/>
    <property type="molecule type" value="Genomic_DNA"/>
</dbReference>